<accession>A0ABY8H9E1</accession>
<name>A0ABY8H9E1_9MICC</name>
<dbReference type="Gene3D" id="3.30.530.20">
    <property type="match status" value="1"/>
</dbReference>
<dbReference type="RefSeq" id="WP_278158948.1">
    <property type="nucleotide sequence ID" value="NZ_CP121252.1"/>
</dbReference>
<evidence type="ECO:0000313" key="2">
    <source>
        <dbReference type="Proteomes" id="UP001219037"/>
    </source>
</evidence>
<gene>
    <name evidence="1" type="ORF">P8192_04870</name>
</gene>
<protein>
    <submittedName>
        <fullName evidence="1">DUF2505 domain-containing protein</fullName>
    </submittedName>
</protein>
<dbReference type="Proteomes" id="UP001219037">
    <property type="component" value="Chromosome"/>
</dbReference>
<dbReference type="InterPro" id="IPR023393">
    <property type="entry name" value="START-like_dom_sf"/>
</dbReference>
<dbReference type="EMBL" id="CP121252">
    <property type="protein sequence ID" value="WFP17444.1"/>
    <property type="molecule type" value="Genomic_DNA"/>
</dbReference>
<dbReference type="InterPro" id="IPR019639">
    <property type="entry name" value="DUF2505"/>
</dbReference>
<dbReference type="SUPFAM" id="SSF55961">
    <property type="entry name" value="Bet v1-like"/>
    <property type="match status" value="1"/>
</dbReference>
<evidence type="ECO:0000313" key="1">
    <source>
        <dbReference type="EMBL" id="WFP17444.1"/>
    </source>
</evidence>
<keyword evidence="2" id="KW-1185">Reference proteome</keyword>
<proteinExistence type="predicted"/>
<reference evidence="1 2" key="1">
    <citation type="submission" date="2023-04" db="EMBL/GenBank/DDBJ databases">
        <title>Funneling lignin-derived compounds into biodiesel using alkali-halophilic Citricoccus sp. P2.</title>
        <authorList>
            <person name="Luo C.-B."/>
        </authorList>
    </citation>
    <scope>NUCLEOTIDE SEQUENCE [LARGE SCALE GENOMIC DNA]</scope>
    <source>
        <strain evidence="1 2">P2</strain>
    </source>
</reference>
<sequence length="166" mass="17635">MAFTESTELPFPVEEVFAVLTDEAFNRSVSESLGGELTEFSATPQGGDGATLVSMTRTVPAAKLPEMAKRFVKGQISVQQQDQWSTASAEGARTASMTVTVPAGKVTADVTQVLEPTEKGTRITVSGSVTCGIPFAGAKIAQFAEPQVGRVVNRQAREVKAWIQSR</sequence>
<organism evidence="1 2">
    <name type="scientific">Citricoccus muralis</name>
    <dbReference type="NCBI Taxonomy" id="169134"/>
    <lineage>
        <taxon>Bacteria</taxon>
        <taxon>Bacillati</taxon>
        <taxon>Actinomycetota</taxon>
        <taxon>Actinomycetes</taxon>
        <taxon>Micrococcales</taxon>
        <taxon>Micrococcaceae</taxon>
        <taxon>Citricoccus</taxon>
    </lineage>
</organism>
<dbReference type="Pfam" id="PF10698">
    <property type="entry name" value="DUF2505"/>
    <property type="match status" value="1"/>
</dbReference>